<evidence type="ECO:0000313" key="6">
    <source>
        <dbReference type="EMBL" id="KAJ8310639.1"/>
    </source>
</evidence>
<evidence type="ECO:0000256" key="1">
    <source>
        <dbReference type="ARBA" id="ARBA00012202"/>
    </source>
</evidence>
<dbReference type="Gene3D" id="3.30.450.260">
    <property type="entry name" value="Haem NO binding associated domain"/>
    <property type="match status" value="1"/>
</dbReference>
<dbReference type="Gene3D" id="3.30.70.1230">
    <property type="entry name" value="Nucleotide cyclase"/>
    <property type="match status" value="1"/>
</dbReference>
<dbReference type="InterPro" id="IPR011645">
    <property type="entry name" value="HNOB_dom_associated"/>
</dbReference>
<dbReference type="PROSITE" id="PS50125">
    <property type="entry name" value="GUANYLATE_CYCLASE_2"/>
    <property type="match status" value="1"/>
</dbReference>
<keyword evidence="2" id="KW-0547">Nucleotide-binding</keyword>
<feature type="domain" description="Guanylate cyclase" evidence="5">
    <location>
        <begin position="334"/>
        <end position="465"/>
    </location>
</feature>
<dbReference type="EMBL" id="JARBDR010000640">
    <property type="protein sequence ID" value="KAJ8310639.1"/>
    <property type="molecule type" value="Genomic_DNA"/>
</dbReference>
<reference evidence="6 7" key="1">
    <citation type="submission" date="2022-12" db="EMBL/GenBank/DDBJ databases">
        <title>Chromosome-level genome of Tegillarca granosa.</title>
        <authorList>
            <person name="Kim J."/>
        </authorList>
    </citation>
    <scope>NUCLEOTIDE SEQUENCE [LARGE SCALE GENOMIC DNA]</scope>
    <source>
        <strain evidence="6">Teg-2019</strain>
        <tissue evidence="6">Adductor muscle</tissue>
    </source>
</reference>
<dbReference type="EC" id="4.6.1.2" evidence="1"/>
<keyword evidence="7" id="KW-1185">Reference proteome</keyword>
<proteinExistence type="predicted"/>
<dbReference type="SUPFAM" id="SSF55073">
    <property type="entry name" value="Nucleotide cyclase"/>
    <property type="match status" value="1"/>
</dbReference>
<sequence length="481" mass="54683">MELKIDLVSVTLEEVAIEDGLREHAVFNIIAKKIVEKFDDAPPTFVAQTKKHGENQILKQDVEAVRKKLEQIKSELGENALPVAKYRSARAKWRAIAKVSLLSRGFVPNYPQEIAINPRMFIEVFPYHLIFDPEMKIYQSGLKIQQMMPTIRNRQAEVPKYFRLKYPTHTDFNFENIKKFVMCPFVLEPRKEKMEREWKDRPVLSLKGQMFMLRDKGFFFFIASPHARCWEDLESRKMKLADIPEWDVTRDFLLTEQAYRLGIGHSMFGLGGAKMSDSRPFGNRGGGGSGNEVNTYISTDVRDRLNRTQKDLDNERQKNESLYYTFLPRPIADVVRKGTIPGAVHFLPMVAACKPNEVVTVLNSLYSRFDKVTHVHETFRVESIGDAYMVIAGLPDKIGTHAERICNTALGMNYLATEVKSPLDGQSVQIRIGVHSGSVVWGVVGCRLPRLIVLGETAVVASKLESHGEPGKIHISPSTYR</sequence>
<evidence type="ECO:0000256" key="3">
    <source>
        <dbReference type="ARBA" id="ARBA00023239"/>
    </source>
</evidence>
<gene>
    <name evidence="6" type="ORF">KUTeg_012504</name>
</gene>
<evidence type="ECO:0000313" key="7">
    <source>
        <dbReference type="Proteomes" id="UP001217089"/>
    </source>
</evidence>
<accession>A0ABQ9EZP6</accession>
<dbReference type="SMART" id="SM00044">
    <property type="entry name" value="CYCc"/>
    <property type="match status" value="1"/>
</dbReference>
<keyword evidence="3" id="KW-0456">Lyase</keyword>
<dbReference type="PANTHER" id="PTHR45655:SF13">
    <property type="entry name" value="SOLUBLE GUANYLATE CYCLASE GCY-32-RELATED"/>
    <property type="match status" value="1"/>
</dbReference>
<dbReference type="CDD" id="cd07302">
    <property type="entry name" value="CHD"/>
    <property type="match status" value="1"/>
</dbReference>
<evidence type="ECO:0000256" key="2">
    <source>
        <dbReference type="ARBA" id="ARBA00022741"/>
    </source>
</evidence>
<dbReference type="Pfam" id="PF00211">
    <property type="entry name" value="Guanylate_cyc"/>
    <property type="match status" value="1"/>
</dbReference>
<dbReference type="InterPro" id="IPR001054">
    <property type="entry name" value="A/G_cyclase"/>
</dbReference>
<protein>
    <recommendedName>
        <fullName evidence="1">guanylate cyclase</fullName>
        <ecNumber evidence="1">4.6.1.2</ecNumber>
    </recommendedName>
</protein>
<comment type="caution">
    <text evidence="6">The sequence shown here is derived from an EMBL/GenBank/DDBJ whole genome shotgun (WGS) entry which is preliminary data.</text>
</comment>
<evidence type="ECO:0000259" key="5">
    <source>
        <dbReference type="PROSITE" id="PS50125"/>
    </source>
</evidence>
<dbReference type="Pfam" id="PF07701">
    <property type="entry name" value="HNOBA"/>
    <property type="match status" value="1"/>
</dbReference>
<dbReference type="PANTHER" id="PTHR45655">
    <property type="entry name" value="GUANYLATE CYCLASE SOLUBLE SUBUNIT BETA-2"/>
    <property type="match status" value="1"/>
</dbReference>
<dbReference type="Proteomes" id="UP001217089">
    <property type="component" value="Unassembled WGS sequence"/>
</dbReference>
<evidence type="ECO:0000256" key="4">
    <source>
        <dbReference type="ARBA" id="ARBA00023293"/>
    </source>
</evidence>
<name>A0ABQ9EZP6_TEGGR</name>
<dbReference type="InterPro" id="IPR042463">
    <property type="entry name" value="HNOB_dom_associated_sf"/>
</dbReference>
<dbReference type="InterPro" id="IPR029787">
    <property type="entry name" value="Nucleotide_cyclase"/>
</dbReference>
<keyword evidence="4" id="KW-0141">cGMP biosynthesis</keyword>
<organism evidence="6 7">
    <name type="scientific">Tegillarca granosa</name>
    <name type="common">Malaysian cockle</name>
    <name type="synonym">Anadara granosa</name>
    <dbReference type="NCBI Taxonomy" id="220873"/>
    <lineage>
        <taxon>Eukaryota</taxon>
        <taxon>Metazoa</taxon>
        <taxon>Spiralia</taxon>
        <taxon>Lophotrochozoa</taxon>
        <taxon>Mollusca</taxon>
        <taxon>Bivalvia</taxon>
        <taxon>Autobranchia</taxon>
        <taxon>Pteriomorphia</taxon>
        <taxon>Arcoida</taxon>
        <taxon>Arcoidea</taxon>
        <taxon>Arcidae</taxon>
        <taxon>Tegillarca</taxon>
    </lineage>
</organism>